<gene>
    <name evidence="1" type="ORF">SAMN04488008_102554</name>
</gene>
<dbReference type="EMBL" id="FNZN01000002">
    <property type="protein sequence ID" value="SEK97573.1"/>
    <property type="molecule type" value="Genomic_DNA"/>
</dbReference>
<proteinExistence type="predicted"/>
<dbReference type="Proteomes" id="UP000198990">
    <property type="component" value="Unassembled WGS sequence"/>
</dbReference>
<evidence type="ECO:0000313" key="1">
    <source>
        <dbReference type="EMBL" id="SEK97573.1"/>
    </source>
</evidence>
<organism evidence="1 2">
    <name type="scientific">Maribacter orientalis</name>
    <dbReference type="NCBI Taxonomy" id="228957"/>
    <lineage>
        <taxon>Bacteria</taxon>
        <taxon>Pseudomonadati</taxon>
        <taxon>Bacteroidota</taxon>
        <taxon>Flavobacteriia</taxon>
        <taxon>Flavobacteriales</taxon>
        <taxon>Flavobacteriaceae</taxon>
        <taxon>Maribacter</taxon>
    </lineage>
</organism>
<keyword evidence="2" id="KW-1185">Reference proteome</keyword>
<accession>A0A1H7LF99</accession>
<sequence length="131" mass="15314">MNGTKKIYAHESDASIMAKKDKAEVVNWAEALSYVNEELEYLLNIGDRMLHNRELYQQLLSLRSDNTLHLATLHRYESSLGKAIECDTVACDAYYLHHHEKNRNVYIDHLKNYRTIKTRVFSKILSEVDTQ</sequence>
<dbReference type="OrthoDB" id="1442351at2"/>
<dbReference type="STRING" id="228957.SAMN04488008_102554"/>
<evidence type="ECO:0000313" key="2">
    <source>
        <dbReference type="Proteomes" id="UP000198990"/>
    </source>
</evidence>
<dbReference type="AlphaFoldDB" id="A0A1H7LF99"/>
<reference evidence="2" key="1">
    <citation type="submission" date="2016-10" db="EMBL/GenBank/DDBJ databases">
        <authorList>
            <person name="Varghese N."/>
            <person name="Submissions S."/>
        </authorList>
    </citation>
    <scope>NUCLEOTIDE SEQUENCE [LARGE SCALE GENOMIC DNA]</scope>
    <source>
        <strain evidence="2">DSM 16471</strain>
    </source>
</reference>
<protein>
    <submittedName>
        <fullName evidence="1">Uncharacterized protein</fullName>
    </submittedName>
</protein>
<dbReference type="RefSeq" id="WP_091621478.1">
    <property type="nucleotide sequence ID" value="NZ_FNZN01000002.1"/>
</dbReference>
<name>A0A1H7LF99_9FLAO</name>